<proteinExistence type="inferred from homology"/>
<keyword evidence="4 7" id="KW-0812">Transmembrane</keyword>
<keyword evidence="10" id="KW-1185">Reference proteome</keyword>
<dbReference type="InterPro" id="IPR023090">
    <property type="entry name" value="UPF0702_alpha/beta_dom_sf"/>
</dbReference>
<evidence type="ECO:0000256" key="6">
    <source>
        <dbReference type="ARBA" id="ARBA00023136"/>
    </source>
</evidence>
<comment type="subcellular location">
    <subcellularLocation>
        <location evidence="1">Cell membrane</location>
        <topology evidence="1">Multi-pass membrane protein</topology>
    </subcellularLocation>
</comment>
<dbReference type="Gene3D" id="3.30.240.20">
    <property type="entry name" value="bsu07140 like domains"/>
    <property type="match status" value="2"/>
</dbReference>
<evidence type="ECO:0000256" key="2">
    <source>
        <dbReference type="ARBA" id="ARBA00006448"/>
    </source>
</evidence>
<accession>A0ABS4K655</accession>
<keyword evidence="5 7" id="KW-1133">Transmembrane helix</keyword>
<reference evidence="9 10" key="1">
    <citation type="submission" date="2021-03" db="EMBL/GenBank/DDBJ databases">
        <title>Genomic Encyclopedia of Type Strains, Phase IV (KMG-IV): sequencing the most valuable type-strain genomes for metagenomic binning, comparative biology and taxonomic classification.</title>
        <authorList>
            <person name="Goeker M."/>
        </authorList>
    </citation>
    <scope>NUCLEOTIDE SEQUENCE [LARGE SCALE GENOMIC DNA]</scope>
    <source>
        <strain evidence="9 10">DSM 28650</strain>
    </source>
</reference>
<evidence type="ECO:0000256" key="5">
    <source>
        <dbReference type="ARBA" id="ARBA00022989"/>
    </source>
</evidence>
<dbReference type="RefSeq" id="WP_021283509.1">
    <property type="nucleotide sequence ID" value="NZ_JAGGLL010000026.1"/>
</dbReference>
<keyword evidence="6 7" id="KW-0472">Membrane</keyword>
<comment type="caution">
    <text evidence="9">The sequence shown here is derived from an EMBL/GenBank/DDBJ whole genome shotgun (WGS) entry which is preliminary data.</text>
</comment>
<evidence type="ECO:0000256" key="7">
    <source>
        <dbReference type="SAM" id="Phobius"/>
    </source>
</evidence>
<dbReference type="InterPro" id="IPR007353">
    <property type="entry name" value="DUF421"/>
</dbReference>
<dbReference type="PANTHER" id="PTHR34582:SF6">
    <property type="entry name" value="UPF0702 TRANSMEMBRANE PROTEIN YCAP"/>
    <property type="match status" value="1"/>
</dbReference>
<gene>
    <name evidence="9" type="ORF">J2Z44_003094</name>
</gene>
<evidence type="ECO:0000256" key="4">
    <source>
        <dbReference type="ARBA" id="ARBA00022692"/>
    </source>
</evidence>
<feature type="transmembrane region" description="Helical" evidence="7">
    <location>
        <begin position="6"/>
        <end position="22"/>
    </location>
</feature>
<dbReference type="Proteomes" id="UP001519308">
    <property type="component" value="Unassembled WGS sequence"/>
</dbReference>
<keyword evidence="3" id="KW-1003">Cell membrane</keyword>
<comment type="similarity">
    <text evidence="2">Belongs to the UPF0702 family.</text>
</comment>
<evidence type="ECO:0000313" key="9">
    <source>
        <dbReference type="EMBL" id="MBP2023257.1"/>
    </source>
</evidence>
<evidence type="ECO:0000256" key="3">
    <source>
        <dbReference type="ARBA" id="ARBA00022475"/>
    </source>
</evidence>
<dbReference type="EMBL" id="JAGGLL010000026">
    <property type="protein sequence ID" value="MBP2023257.1"/>
    <property type="molecule type" value="Genomic_DNA"/>
</dbReference>
<dbReference type="Pfam" id="PF04239">
    <property type="entry name" value="DUF421"/>
    <property type="match status" value="1"/>
</dbReference>
<name>A0ABS4K655_9CLOT</name>
<dbReference type="PANTHER" id="PTHR34582">
    <property type="entry name" value="UPF0702 TRANSMEMBRANE PROTEIN YCAP"/>
    <property type="match status" value="1"/>
</dbReference>
<protein>
    <submittedName>
        <fullName evidence="9">Uncharacterized membrane protein YcaP (DUF421 family)</fullName>
    </submittedName>
</protein>
<evidence type="ECO:0000256" key="1">
    <source>
        <dbReference type="ARBA" id="ARBA00004651"/>
    </source>
</evidence>
<feature type="domain" description="YetF C-terminal" evidence="8">
    <location>
        <begin position="80"/>
        <end position="212"/>
    </location>
</feature>
<sequence length="223" mass="25301">MDNLIIYSLRVTIVFFFTFLCARSLTKKAIAQMTAYEIAGIMILANVAAEPLVDKVVIKSVYGGGLLILLMFLVNKLALVNKFNHVFEHTPTLIISRGKIIMKNLKFMGLSLNQLEGLLRQQGYDKTSDVHTAIIEPQGNLSVFPWAENNNVKLKDINIKPTEQGITLPLIMDGNILYSNIKHINKNKQWLEEELRKQGIDDYKNEVALAEIDPSWKVTIMRK</sequence>
<evidence type="ECO:0000313" key="10">
    <source>
        <dbReference type="Proteomes" id="UP001519308"/>
    </source>
</evidence>
<evidence type="ECO:0000259" key="8">
    <source>
        <dbReference type="Pfam" id="PF04239"/>
    </source>
</evidence>
<organism evidence="9 10">
    <name type="scientific">Clostridium punense</name>
    <dbReference type="NCBI Taxonomy" id="1054297"/>
    <lineage>
        <taxon>Bacteria</taxon>
        <taxon>Bacillati</taxon>
        <taxon>Bacillota</taxon>
        <taxon>Clostridia</taxon>
        <taxon>Eubacteriales</taxon>
        <taxon>Clostridiaceae</taxon>
        <taxon>Clostridium</taxon>
    </lineage>
</organism>